<dbReference type="InterPro" id="IPR001375">
    <property type="entry name" value="Peptidase_S9_cat"/>
</dbReference>
<dbReference type="Gene3D" id="3.40.50.1820">
    <property type="entry name" value="alpha/beta hydrolase"/>
    <property type="match status" value="1"/>
</dbReference>
<evidence type="ECO:0000313" key="4">
    <source>
        <dbReference type="Proteomes" id="UP000223913"/>
    </source>
</evidence>
<dbReference type="GO" id="GO:0006508">
    <property type="term" value="P:proteolysis"/>
    <property type="evidence" value="ECO:0007669"/>
    <property type="project" value="InterPro"/>
</dbReference>
<feature type="domain" description="Peptidase S9 prolyl oligopeptidase catalytic" evidence="1">
    <location>
        <begin position="560"/>
        <end position="750"/>
    </location>
</feature>
<dbReference type="InterPro" id="IPR029058">
    <property type="entry name" value="AB_hydrolase_fold"/>
</dbReference>
<dbReference type="InterPro" id="IPR050278">
    <property type="entry name" value="Serine_Prot_S9B/DPPIV"/>
</dbReference>
<dbReference type="RefSeq" id="WP_099148775.1">
    <property type="nucleotide sequence ID" value="NZ_PDUD01000004.1"/>
</dbReference>
<dbReference type="Gene3D" id="2.140.10.30">
    <property type="entry name" value="Dipeptidylpeptidase IV, N-terminal domain"/>
    <property type="match status" value="1"/>
</dbReference>
<name>A0A2D0NHL1_FLAN2</name>
<dbReference type="OrthoDB" id="9812921at2"/>
<feature type="domain" description="Dipeptidylpeptidase IV N-terminal" evidence="2">
    <location>
        <begin position="133"/>
        <end position="466"/>
    </location>
</feature>
<keyword evidence="4" id="KW-1185">Reference proteome</keyword>
<gene>
    <name evidence="3" type="ORF">CRP01_04315</name>
</gene>
<dbReference type="Pfam" id="PF00326">
    <property type="entry name" value="Peptidase_S9"/>
    <property type="match status" value="1"/>
</dbReference>
<evidence type="ECO:0000259" key="2">
    <source>
        <dbReference type="Pfam" id="PF00930"/>
    </source>
</evidence>
<comment type="caution">
    <text evidence="3">The sequence shown here is derived from an EMBL/GenBank/DDBJ whole genome shotgun (WGS) entry which is preliminary data.</text>
</comment>
<evidence type="ECO:0000259" key="1">
    <source>
        <dbReference type="Pfam" id="PF00326"/>
    </source>
</evidence>
<reference evidence="3 4" key="1">
    <citation type="submission" date="2017-10" db="EMBL/GenBank/DDBJ databases">
        <title>The draft genome sequence of Lewinella nigricans NBRC 102662.</title>
        <authorList>
            <person name="Wang K."/>
        </authorList>
    </citation>
    <scope>NUCLEOTIDE SEQUENCE [LARGE SCALE GENOMIC DNA]</scope>
    <source>
        <strain evidence="3 4">NBRC 102662</strain>
    </source>
</reference>
<dbReference type="EMBL" id="PDUD01000004">
    <property type="protein sequence ID" value="PHN07985.1"/>
    <property type="molecule type" value="Genomic_DNA"/>
</dbReference>
<dbReference type="InterPro" id="IPR002469">
    <property type="entry name" value="Peptidase_S9B_N"/>
</dbReference>
<dbReference type="Proteomes" id="UP000223913">
    <property type="component" value="Unassembled WGS sequence"/>
</dbReference>
<dbReference type="PANTHER" id="PTHR11731">
    <property type="entry name" value="PROTEASE FAMILY S9B,C DIPEPTIDYL-PEPTIDASE IV-RELATED"/>
    <property type="match status" value="1"/>
</dbReference>
<dbReference type="SUPFAM" id="SSF53474">
    <property type="entry name" value="alpha/beta-Hydrolases"/>
    <property type="match status" value="1"/>
</dbReference>
<evidence type="ECO:0000313" key="3">
    <source>
        <dbReference type="EMBL" id="PHN07985.1"/>
    </source>
</evidence>
<sequence>MTFFFRIPPLFWLFVFSSVLGLHQLSGQEISRADYQRAHDFLWENINNKKVFNLRLTSDFFPDSTGIWWLDQGAESKNFYRLSFNDFKKEPLFDQDQLADALSTLLKDTISGNQLPFDRVNYISADSLAFAIRGTRYVLDLKTYQVKRRKSERPAWDRMRSTSPDGKWTAYTNDYNLYVKSTESGEVFQLSAEGQKNYEYGTYYGWGDLIEGENGERPEQFTVIWSPDSRYLRTNICDLRNAEKMYLLDYSVDTLFKPRLLSYYRGSPGDTTLIQLTPVFYDLETKEQLPTDLGPRGYVMNYSMWWMEKSPKVIIVDRERGYQKLTYLQLDLETGETETLFSESSTTNIPERVEMRMLEDRDKFVFLSERSGWQHLYSFDLKTRKITPLTSGDYFVHGTVRIDEQNGWVYFVASGVDPEDNPYYEYLYRVNVDGGPVEALSPETGHHNIDFSPDGRFFIDEYSTYEQAPTFLLRESATGAIRAELLKTDISGLEAMGWSPPEAFTAVARDGETIIHGAYWKPTNFDPNRKYPIIDNSYTGPHTHVFPTRFERVLYGGQQDLAELGFIVVRIDGMGTYGRSKAFHDVSYRNMGKNLLDHVLAIRQLGERHAWADTSRVGIFGHSAGGYDAGHAVLEYPDFYKVAVASSADHDFRMEKAWWPEMYMGWPVDSTYHQASNITMAGNLKGKLLITHGGLDENVNPSATFKLAEALIKANKEFDMLILPSQHHGYGGVHSRYFRKKRWNYFVEHLLGAKPIWDLEAQAEK</sequence>
<dbReference type="Pfam" id="PF00930">
    <property type="entry name" value="DPPIV_N"/>
    <property type="match status" value="1"/>
</dbReference>
<accession>A0A2D0NHL1</accession>
<organism evidence="3 4">
    <name type="scientific">Flavilitoribacter nigricans (strain ATCC 23147 / DSM 23189 / NBRC 102662 / NCIMB 1420 / SS-2)</name>
    <name type="common">Lewinella nigricans</name>
    <dbReference type="NCBI Taxonomy" id="1122177"/>
    <lineage>
        <taxon>Bacteria</taxon>
        <taxon>Pseudomonadati</taxon>
        <taxon>Bacteroidota</taxon>
        <taxon>Saprospiria</taxon>
        <taxon>Saprospirales</taxon>
        <taxon>Lewinellaceae</taxon>
        <taxon>Flavilitoribacter</taxon>
    </lineage>
</organism>
<proteinExistence type="predicted"/>
<dbReference type="AlphaFoldDB" id="A0A2D0NHL1"/>
<protein>
    <submittedName>
        <fullName evidence="3">S9 family peptidase</fullName>
    </submittedName>
</protein>
<dbReference type="SUPFAM" id="SSF82171">
    <property type="entry name" value="DPP6 N-terminal domain-like"/>
    <property type="match status" value="1"/>
</dbReference>
<dbReference type="GO" id="GO:0008236">
    <property type="term" value="F:serine-type peptidase activity"/>
    <property type="evidence" value="ECO:0007669"/>
    <property type="project" value="InterPro"/>
</dbReference>